<dbReference type="Proteomes" id="UP000807504">
    <property type="component" value="Unassembled WGS sequence"/>
</dbReference>
<proteinExistence type="predicted"/>
<gene>
    <name evidence="3" type="ORF">HNY73_021304</name>
</gene>
<keyword evidence="1" id="KW-0175">Coiled coil</keyword>
<protein>
    <submittedName>
        <fullName evidence="3">Uncharacterized protein</fullName>
    </submittedName>
</protein>
<reference evidence="3" key="2">
    <citation type="submission" date="2020-06" db="EMBL/GenBank/DDBJ databases">
        <authorList>
            <person name="Sheffer M."/>
        </authorList>
    </citation>
    <scope>NUCLEOTIDE SEQUENCE</scope>
</reference>
<evidence type="ECO:0000313" key="3">
    <source>
        <dbReference type="EMBL" id="KAF8768491.1"/>
    </source>
</evidence>
<accession>A0A8T0EDH9</accession>
<name>A0A8T0EDH9_ARGBR</name>
<dbReference type="EMBL" id="JABXBU010002230">
    <property type="protein sequence ID" value="KAF8768491.1"/>
    <property type="molecule type" value="Genomic_DNA"/>
</dbReference>
<evidence type="ECO:0000256" key="2">
    <source>
        <dbReference type="SAM" id="MobiDB-lite"/>
    </source>
</evidence>
<evidence type="ECO:0000256" key="1">
    <source>
        <dbReference type="SAM" id="Coils"/>
    </source>
</evidence>
<evidence type="ECO:0000313" key="4">
    <source>
        <dbReference type="Proteomes" id="UP000807504"/>
    </source>
</evidence>
<keyword evidence="4" id="KW-1185">Reference proteome</keyword>
<feature type="region of interest" description="Disordered" evidence="2">
    <location>
        <begin position="132"/>
        <end position="162"/>
    </location>
</feature>
<sequence>MIGIGSPIVKTHGEMIGIGSPIVKTHREMIGIGSPIAKTQGEMIGIGSPIAKTQGEMIGIGSPIVKTHREMIGIGSPIVKTHREMIGIGSPIVKTHREMIGIGSPIDKTGREMLCIMPPVIITSRQRIGKFVENKSGRPSRGEPPGDMTNVGARSPPISPQSRSFRGAMLGQWLANDLLLLGICFMCMRFHFQHLDDRGPISNKTTKMEDNVSPKIASNIPDRNNGDLLKTASKKIEETDFLKWKTNKIRHEFEFDKFRQILHMKLAEKDEKLRKIKEENNSQFQDLLQTKRSLDNLQTEMKQMNSKDAQRFWDCASNYSFVLLRLKTHGLKGCYNIRILAVTAIKEGWCCGR</sequence>
<organism evidence="3 4">
    <name type="scientific">Argiope bruennichi</name>
    <name type="common">Wasp spider</name>
    <name type="synonym">Aranea bruennichi</name>
    <dbReference type="NCBI Taxonomy" id="94029"/>
    <lineage>
        <taxon>Eukaryota</taxon>
        <taxon>Metazoa</taxon>
        <taxon>Ecdysozoa</taxon>
        <taxon>Arthropoda</taxon>
        <taxon>Chelicerata</taxon>
        <taxon>Arachnida</taxon>
        <taxon>Araneae</taxon>
        <taxon>Araneomorphae</taxon>
        <taxon>Entelegynae</taxon>
        <taxon>Araneoidea</taxon>
        <taxon>Araneidae</taxon>
        <taxon>Argiope</taxon>
    </lineage>
</organism>
<feature type="coiled-coil region" evidence="1">
    <location>
        <begin position="259"/>
        <end position="307"/>
    </location>
</feature>
<dbReference type="AlphaFoldDB" id="A0A8T0EDH9"/>
<reference evidence="3" key="1">
    <citation type="journal article" date="2020" name="bioRxiv">
        <title>Chromosome-level reference genome of the European wasp spider Argiope bruennichi: a resource for studies on range expansion and evolutionary adaptation.</title>
        <authorList>
            <person name="Sheffer M.M."/>
            <person name="Hoppe A."/>
            <person name="Krehenwinkel H."/>
            <person name="Uhl G."/>
            <person name="Kuss A.W."/>
            <person name="Jensen L."/>
            <person name="Jensen C."/>
            <person name="Gillespie R.G."/>
            <person name="Hoff K.J."/>
            <person name="Prost S."/>
        </authorList>
    </citation>
    <scope>NUCLEOTIDE SEQUENCE</scope>
</reference>
<comment type="caution">
    <text evidence="3">The sequence shown here is derived from an EMBL/GenBank/DDBJ whole genome shotgun (WGS) entry which is preliminary data.</text>
</comment>